<evidence type="ECO:0000259" key="3">
    <source>
        <dbReference type="Pfam" id="PF00263"/>
    </source>
</evidence>
<evidence type="ECO:0000259" key="4">
    <source>
        <dbReference type="Pfam" id="PF13629"/>
    </source>
</evidence>
<evidence type="ECO:0000256" key="2">
    <source>
        <dbReference type="SAM" id="MobiDB-lite"/>
    </source>
</evidence>
<dbReference type="PANTHER" id="PTHR30332:SF17">
    <property type="entry name" value="TYPE IV PILIATION SYSTEM PROTEIN DR_0774-RELATED"/>
    <property type="match status" value="1"/>
</dbReference>
<name>A0A5C5YJE3_9BACT</name>
<dbReference type="InterPro" id="IPR004846">
    <property type="entry name" value="T2SS/T3SS_dom"/>
</dbReference>
<feature type="compositionally biased region" description="Polar residues" evidence="2">
    <location>
        <begin position="437"/>
        <end position="453"/>
    </location>
</feature>
<protein>
    <submittedName>
        <fullName evidence="5">Outer membrane porin HofQ</fullName>
    </submittedName>
</protein>
<dbReference type="InterPro" id="IPR032789">
    <property type="entry name" value="T2SS-T3SS_pil_N"/>
</dbReference>
<dbReference type="InterPro" id="IPR050810">
    <property type="entry name" value="Bact_Secretion_Sys_Channel"/>
</dbReference>
<dbReference type="Pfam" id="PF00263">
    <property type="entry name" value="Secretin"/>
    <property type="match status" value="1"/>
</dbReference>
<dbReference type="GO" id="GO:0009306">
    <property type="term" value="P:protein secretion"/>
    <property type="evidence" value="ECO:0007669"/>
    <property type="project" value="InterPro"/>
</dbReference>
<comment type="caution">
    <text evidence="5">The sequence shown here is derived from an EMBL/GenBank/DDBJ whole genome shotgun (WGS) entry which is preliminary data.</text>
</comment>
<sequence length="453" mass="50110">MRPFHSHHSIRLFTAVCLLSIFGQTTLLVSQPVFAEQPTLSTRDTSDHRIERPVEQMQLSVDTSRSLSMNTRIPRFEIDNEEVVAADPVSDRVIEITAQKPGTAQLKVWNTENQIQTIVITVVDETPSVAEILRTQLPRASLQVTPIRDNAIVSGYVTREQDIQRALAIVEQFHPLAINNIRVAGVTQVLLHTRVMEVNRAKLRRLGLTTPWSEPALNPAKSKLCFESPTALQSLFQALEQQQLLTVLASPTLVTTQGRPARFKIGGRIPNVLDEHGRVDIAYEAYGTSIEFNPLEVDADQIQLQVRPEVCELDPDRAVTSGSAQYPAFQTRGVETIVTLRAGQTFVLGGLSRAAVRRVLSQQPELNSSSSTSTGTLFRDAPRDTDEMEMLVTVTVELVEANDRANTSIATSTSDALDKGMIHQEHAAQPVDPRSPTARTHATASLPSNRQWR</sequence>
<dbReference type="AlphaFoldDB" id="A0A5C5YJE3"/>
<feature type="region of interest" description="Disordered" evidence="2">
    <location>
        <begin position="361"/>
        <end position="384"/>
    </location>
</feature>
<evidence type="ECO:0000313" key="5">
    <source>
        <dbReference type="EMBL" id="TWT74990.1"/>
    </source>
</evidence>
<proteinExistence type="inferred from homology"/>
<evidence type="ECO:0000256" key="1">
    <source>
        <dbReference type="RuleBase" id="RU004003"/>
    </source>
</evidence>
<gene>
    <name evidence="5" type="ORF">CA85_02780</name>
</gene>
<keyword evidence="6" id="KW-1185">Reference proteome</keyword>
<dbReference type="EMBL" id="SJPK01000001">
    <property type="protein sequence ID" value="TWT74990.1"/>
    <property type="molecule type" value="Genomic_DNA"/>
</dbReference>
<accession>A0A5C5YJE3</accession>
<dbReference type="PANTHER" id="PTHR30332">
    <property type="entry name" value="PROBABLE GENERAL SECRETION PATHWAY PROTEIN D"/>
    <property type="match status" value="1"/>
</dbReference>
<feature type="domain" description="Pilus formation protein N-terminal" evidence="4">
    <location>
        <begin position="55"/>
        <end position="122"/>
    </location>
</feature>
<feature type="region of interest" description="Disordered" evidence="2">
    <location>
        <begin position="427"/>
        <end position="453"/>
    </location>
</feature>
<comment type="similarity">
    <text evidence="1">Belongs to the bacterial secretin family.</text>
</comment>
<evidence type="ECO:0000313" key="6">
    <source>
        <dbReference type="Proteomes" id="UP000318053"/>
    </source>
</evidence>
<feature type="domain" description="Type II/III secretion system secretin-like" evidence="3">
    <location>
        <begin position="238"/>
        <end position="399"/>
    </location>
</feature>
<reference evidence="5 6" key="1">
    <citation type="submission" date="2019-02" db="EMBL/GenBank/DDBJ databases">
        <title>Deep-cultivation of Planctomycetes and their phenomic and genomic characterization uncovers novel biology.</title>
        <authorList>
            <person name="Wiegand S."/>
            <person name="Jogler M."/>
            <person name="Boedeker C."/>
            <person name="Pinto D."/>
            <person name="Vollmers J."/>
            <person name="Rivas-Marin E."/>
            <person name="Kohn T."/>
            <person name="Peeters S.H."/>
            <person name="Heuer A."/>
            <person name="Rast P."/>
            <person name="Oberbeckmann S."/>
            <person name="Bunk B."/>
            <person name="Jeske O."/>
            <person name="Meyerdierks A."/>
            <person name="Storesund J.E."/>
            <person name="Kallscheuer N."/>
            <person name="Luecker S."/>
            <person name="Lage O.M."/>
            <person name="Pohl T."/>
            <person name="Merkel B.J."/>
            <person name="Hornburger P."/>
            <person name="Mueller R.-W."/>
            <person name="Bruemmer F."/>
            <person name="Labrenz M."/>
            <person name="Spormann A.M."/>
            <person name="Op Den Camp H."/>
            <person name="Overmann J."/>
            <person name="Amann R."/>
            <person name="Jetten M.S.M."/>
            <person name="Mascher T."/>
            <person name="Medema M.H."/>
            <person name="Devos D.P."/>
            <person name="Kaster A.-K."/>
            <person name="Ovreas L."/>
            <person name="Rohde M."/>
            <person name="Galperin M.Y."/>
            <person name="Jogler C."/>
        </authorList>
    </citation>
    <scope>NUCLEOTIDE SEQUENCE [LARGE SCALE GENOMIC DNA]</scope>
    <source>
        <strain evidence="5 6">CA85</strain>
    </source>
</reference>
<dbReference type="Proteomes" id="UP000318053">
    <property type="component" value="Unassembled WGS sequence"/>
</dbReference>
<dbReference type="Pfam" id="PF13629">
    <property type="entry name" value="T2SS-T3SS_pil_N"/>
    <property type="match status" value="1"/>
</dbReference>
<organism evidence="5 6">
    <name type="scientific">Allorhodopirellula solitaria</name>
    <dbReference type="NCBI Taxonomy" id="2527987"/>
    <lineage>
        <taxon>Bacteria</taxon>
        <taxon>Pseudomonadati</taxon>
        <taxon>Planctomycetota</taxon>
        <taxon>Planctomycetia</taxon>
        <taxon>Pirellulales</taxon>
        <taxon>Pirellulaceae</taxon>
        <taxon>Allorhodopirellula</taxon>
    </lineage>
</organism>
<dbReference type="GO" id="GO:0015627">
    <property type="term" value="C:type II protein secretion system complex"/>
    <property type="evidence" value="ECO:0007669"/>
    <property type="project" value="TreeGrafter"/>
</dbReference>